<evidence type="ECO:0000313" key="1">
    <source>
        <dbReference type="EMBL" id="EMS51194.1"/>
    </source>
</evidence>
<sequence length="211" mass="23331">MNRSPWRLEEVDGSPWRLEEVDGSPWRLEEVDGSPWRLEEVDGSPWRLEEVDGSPWRLEEVDGGDEQYPVESRFAGEMSFFMKVGSKFLAHSGVTKARAPAMLGLTVGVPSWGFSSSRRPPTNLGRTASCPHGYQSHTGLLPVYLTPCPSHADRAPELRRPSPASQVNAAVVAAVPTARQLLAMYSAVPDLVQMPSQWIWAFTADLRAFGI</sequence>
<gene>
    <name evidence="1" type="ORF">TRIUR3_28824</name>
</gene>
<dbReference type="AlphaFoldDB" id="M7ZSX6"/>
<organism evidence="1">
    <name type="scientific">Triticum urartu</name>
    <name type="common">Red wild einkorn</name>
    <name type="synonym">Crithodium urartu</name>
    <dbReference type="NCBI Taxonomy" id="4572"/>
    <lineage>
        <taxon>Eukaryota</taxon>
        <taxon>Viridiplantae</taxon>
        <taxon>Streptophyta</taxon>
        <taxon>Embryophyta</taxon>
        <taxon>Tracheophyta</taxon>
        <taxon>Spermatophyta</taxon>
        <taxon>Magnoliopsida</taxon>
        <taxon>Liliopsida</taxon>
        <taxon>Poales</taxon>
        <taxon>Poaceae</taxon>
        <taxon>BOP clade</taxon>
        <taxon>Pooideae</taxon>
        <taxon>Triticodae</taxon>
        <taxon>Triticeae</taxon>
        <taxon>Triticinae</taxon>
        <taxon>Triticum</taxon>
    </lineage>
</organism>
<protein>
    <submittedName>
        <fullName evidence="1">Uncharacterized protein</fullName>
    </submittedName>
</protein>
<accession>M7ZSX6</accession>
<proteinExistence type="predicted"/>
<name>M7ZSX6_TRIUA</name>
<reference evidence="1" key="1">
    <citation type="journal article" date="2013" name="Nature">
        <title>Draft genome of the wheat A-genome progenitor Triticum urartu.</title>
        <authorList>
            <person name="Ling H.Q."/>
            <person name="Zhao S."/>
            <person name="Liu D."/>
            <person name="Wang J."/>
            <person name="Sun H."/>
            <person name="Zhang C."/>
            <person name="Fan H."/>
            <person name="Li D."/>
            <person name="Dong L."/>
            <person name="Tao Y."/>
            <person name="Gao C."/>
            <person name="Wu H."/>
            <person name="Li Y."/>
            <person name="Cui Y."/>
            <person name="Guo X."/>
            <person name="Zheng S."/>
            <person name="Wang B."/>
            <person name="Yu K."/>
            <person name="Liang Q."/>
            <person name="Yang W."/>
            <person name="Lou X."/>
            <person name="Chen J."/>
            <person name="Feng M."/>
            <person name="Jian J."/>
            <person name="Zhang X."/>
            <person name="Luo G."/>
            <person name="Jiang Y."/>
            <person name="Liu J."/>
            <person name="Wang Z."/>
            <person name="Sha Y."/>
            <person name="Zhang B."/>
            <person name="Wu H."/>
            <person name="Tang D."/>
            <person name="Shen Q."/>
            <person name="Xue P."/>
            <person name="Zou S."/>
            <person name="Wang X."/>
            <person name="Liu X."/>
            <person name="Wang F."/>
            <person name="Yang Y."/>
            <person name="An X."/>
            <person name="Dong Z."/>
            <person name="Zhang K."/>
            <person name="Zhang X."/>
            <person name="Luo M.C."/>
            <person name="Dvorak J."/>
            <person name="Tong Y."/>
            <person name="Wang J."/>
            <person name="Yang H."/>
            <person name="Li Z."/>
            <person name="Wang D."/>
            <person name="Zhang A."/>
            <person name="Wang J."/>
        </authorList>
    </citation>
    <scope>NUCLEOTIDE SEQUENCE</scope>
</reference>
<dbReference type="EMBL" id="KD222902">
    <property type="protein sequence ID" value="EMS51194.1"/>
    <property type="molecule type" value="Genomic_DNA"/>
</dbReference>